<reference evidence="2 3" key="1">
    <citation type="submission" date="2024-01" db="EMBL/GenBank/DDBJ databases">
        <title>The complete chloroplast genome sequence of Lithospermum erythrorhizon: insights into the phylogenetic relationship among Boraginaceae species and the maternal lineages of purple gromwells.</title>
        <authorList>
            <person name="Okada T."/>
            <person name="Watanabe K."/>
        </authorList>
    </citation>
    <scope>NUCLEOTIDE SEQUENCE [LARGE SCALE GENOMIC DNA]</scope>
</reference>
<evidence type="ECO:0000313" key="3">
    <source>
        <dbReference type="Proteomes" id="UP001454036"/>
    </source>
</evidence>
<evidence type="ECO:0000313" key="2">
    <source>
        <dbReference type="EMBL" id="GAA0154943.1"/>
    </source>
</evidence>
<gene>
    <name evidence="2" type="ORF">LIER_12785</name>
</gene>
<protein>
    <submittedName>
        <fullName evidence="2">Uncharacterized protein</fullName>
    </submittedName>
</protein>
<dbReference type="EMBL" id="BAABME010002508">
    <property type="protein sequence ID" value="GAA0154943.1"/>
    <property type="molecule type" value="Genomic_DNA"/>
</dbReference>
<organism evidence="2 3">
    <name type="scientific">Lithospermum erythrorhizon</name>
    <name type="common">Purple gromwell</name>
    <name type="synonym">Lithospermum officinale var. erythrorhizon</name>
    <dbReference type="NCBI Taxonomy" id="34254"/>
    <lineage>
        <taxon>Eukaryota</taxon>
        <taxon>Viridiplantae</taxon>
        <taxon>Streptophyta</taxon>
        <taxon>Embryophyta</taxon>
        <taxon>Tracheophyta</taxon>
        <taxon>Spermatophyta</taxon>
        <taxon>Magnoliopsida</taxon>
        <taxon>eudicotyledons</taxon>
        <taxon>Gunneridae</taxon>
        <taxon>Pentapetalae</taxon>
        <taxon>asterids</taxon>
        <taxon>lamiids</taxon>
        <taxon>Boraginales</taxon>
        <taxon>Boraginaceae</taxon>
        <taxon>Boraginoideae</taxon>
        <taxon>Lithospermeae</taxon>
        <taxon>Lithospermum</taxon>
    </lineage>
</organism>
<name>A0AAV3PUH6_LITER</name>
<comment type="caution">
    <text evidence="2">The sequence shown here is derived from an EMBL/GenBank/DDBJ whole genome shotgun (WGS) entry which is preliminary data.</text>
</comment>
<feature type="region of interest" description="Disordered" evidence="1">
    <location>
        <begin position="73"/>
        <end position="98"/>
    </location>
</feature>
<evidence type="ECO:0000256" key="1">
    <source>
        <dbReference type="SAM" id="MobiDB-lite"/>
    </source>
</evidence>
<accession>A0AAV3PUH6</accession>
<dbReference type="Proteomes" id="UP001454036">
    <property type="component" value="Unassembled WGS sequence"/>
</dbReference>
<sequence length="111" mass="12734">MGFSWKIRDKVVDCILATYVELLQKTSKAEAYISEKEQFFNSKEQKKRKEFGGFQTEKSSSGNVEIQQTSIYQGTKTNHIHGNTSGGYQLDGRRSHPSNECYLKKGKCFRL</sequence>
<proteinExistence type="predicted"/>
<feature type="compositionally biased region" description="Polar residues" evidence="1">
    <location>
        <begin position="73"/>
        <end position="87"/>
    </location>
</feature>
<keyword evidence="3" id="KW-1185">Reference proteome</keyword>
<dbReference type="AlphaFoldDB" id="A0AAV3PUH6"/>